<keyword evidence="1 2" id="KW-0129">CBS domain</keyword>
<dbReference type="InterPro" id="IPR000644">
    <property type="entry name" value="CBS_dom"/>
</dbReference>
<comment type="caution">
    <text evidence="5">The sequence shown here is derived from an EMBL/GenBank/DDBJ whole genome shotgun (WGS) entry which is preliminary data.</text>
</comment>
<accession>A0A512NDS3</accession>
<dbReference type="Pfam" id="PF04972">
    <property type="entry name" value="BON"/>
    <property type="match status" value="1"/>
</dbReference>
<keyword evidence="6" id="KW-1185">Reference proteome</keyword>
<dbReference type="PIRSF" id="PIRSF036990">
    <property type="entry name" value="UCP036990_CBS_BON"/>
    <property type="match status" value="1"/>
</dbReference>
<dbReference type="PROSITE" id="PS51371">
    <property type="entry name" value="CBS"/>
    <property type="match status" value="2"/>
</dbReference>
<dbReference type="AlphaFoldDB" id="A0A512NDS3"/>
<dbReference type="SUPFAM" id="SSF54631">
    <property type="entry name" value="CBS-domain pair"/>
    <property type="match status" value="1"/>
</dbReference>
<feature type="domain" description="CBS" evidence="4">
    <location>
        <begin position="94"/>
        <end position="151"/>
    </location>
</feature>
<evidence type="ECO:0000259" key="4">
    <source>
        <dbReference type="PROSITE" id="PS51371"/>
    </source>
</evidence>
<feature type="domain" description="CBS" evidence="4">
    <location>
        <begin position="7"/>
        <end position="64"/>
    </location>
</feature>
<protein>
    <submittedName>
        <fullName evidence="5">Histidine kinase</fullName>
    </submittedName>
</protein>
<gene>
    <name evidence="5" type="ORF">RSO01_42610</name>
</gene>
<evidence type="ECO:0000259" key="3">
    <source>
        <dbReference type="PROSITE" id="PS50914"/>
    </source>
</evidence>
<dbReference type="InterPro" id="IPR017080">
    <property type="entry name" value="UCP036990_CBS_BON"/>
</dbReference>
<keyword evidence="5" id="KW-0418">Kinase</keyword>
<feature type="domain" description="BON" evidence="3">
    <location>
        <begin position="156"/>
        <end position="223"/>
    </location>
</feature>
<reference evidence="5 6" key="1">
    <citation type="submission" date="2019-07" db="EMBL/GenBank/DDBJ databases">
        <title>Whole genome shotgun sequence of Reyranella soli NBRC 108950.</title>
        <authorList>
            <person name="Hosoyama A."/>
            <person name="Uohara A."/>
            <person name="Ohji S."/>
            <person name="Ichikawa N."/>
        </authorList>
    </citation>
    <scope>NUCLEOTIDE SEQUENCE [LARGE SCALE GENOMIC DNA]</scope>
    <source>
        <strain evidence="5 6">NBRC 108950</strain>
    </source>
</reference>
<dbReference type="OrthoDB" id="9783590at2"/>
<dbReference type="Pfam" id="PF00571">
    <property type="entry name" value="CBS"/>
    <property type="match status" value="2"/>
</dbReference>
<name>A0A512NDS3_9HYPH</name>
<dbReference type="InterPro" id="IPR007055">
    <property type="entry name" value="BON_dom"/>
</dbReference>
<evidence type="ECO:0000256" key="1">
    <source>
        <dbReference type="ARBA" id="ARBA00023122"/>
    </source>
</evidence>
<dbReference type="Gene3D" id="3.10.580.10">
    <property type="entry name" value="CBS-domain"/>
    <property type="match status" value="1"/>
</dbReference>
<evidence type="ECO:0000313" key="6">
    <source>
        <dbReference type="Proteomes" id="UP000321058"/>
    </source>
</evidence>
<dbReference type="CDD" id="cd04586">
    <property type="entry name" value="CBS_pair_BON_assoc"/>
    <property type="match status" value="1"/>
</dbReference>
<dbReference type="PANTHER" id="PTHR43080">
    <property type="entry name" value="CBS DOMAIN-CONTAINING PROTEIN CBSX3, MITOCHONDRIAL"/>
    <property type="match status" value="1"/>
</dbReference>
<dbReference type="SMART" id="SM00116">
    <property type="entry name" value="CBS"/>
    <property type="match status" value="2"/>
</dbReference>
<evidence type="ECO:0000313" key="5">
    <source>
        <dbReference type="EMBL" id="GEP57095.1"/>
    </source>
</evidence>
<evidence type="ECO:0000256" key="2">
    <source>
        <dbReference type="PROSITE-ProRule" id="PRU00703"/>
    </source>
</evidence>
<sequence length="230" mass="24785">MYAMKVMTRPVVTIPADATVYAAADILLGARISAAPVVDADGKMIGIVSEADLMNRPESGTVPAKSWLQRLLAPEVVLARDFLRSHSHHVADVMTRNVVTAAEQTDLEEIAGLMQSKGIKRVPIVRDGKVVGIVSRANLLQGLLAREPHAVEAVASDDNLRDRVNEELDRHTWASDVSNVVVENGAVHLWGQTFSPTARDAVRVAVENVPGVKRVMNNIVVLPVEAALPS</sequence>
<dbReference type="EMBL" id="BKAJ01000074">
    <property type="protein sequence ID" value="GEP57095.1"/>
    <property type="molecule type" value="Genomic_DNA"/>
</dbReference>
<dbReference type="Proteomes" id="UP000321058">
    <property type="component" value="Unassembled WGS sequence"/>
</dbReference>
<dbReference type="RefSeq" id="WP_147151466.1">
    <property type="nucleotide sequence ID" value="NZ_BKAJ01000074.1"/>
</dbReference>
<organism evidence="5 6">
    <name type="scientific">Reyranella soli</name>
    <dbReference type="NCBI Taxonomy" id="1230389"/>
    <lineage>
        <taxon>Bacteria</taxon>
        <taxon>Pseudomonadati</taxon>
        <taxon>Pseudomonadota</taxon>
        <taxon>Alphaproteobacteria</taxon>
        <taxon>Hyphomicrobiales</taxon>
        <taxon>Reyranellaceae</taxon>
        <taxon>Reyranella</taxon>
    </lineage>
</organism>
<keyword evidence="5" id="KW-0808">Transferase</keyword>
<dbReference type="Gene3D" id="3.30.1340.30">
    <property type="match status" value="1"/>
</dbReference>
<dbReference type="InterPro" id="IPR046342">
    <property type="entry name" value="CBS_dom_sf"/>
</dbReference>
<dbReference type="GO" id="GO:0016301">
    <property type="term" value="F:kinase activity"/>
    <property type="evidence" value="ECO:0007669"/>
    <property type="project" value="UniProtKB-KW"/>
</dbReference>
<dbReference type="PROSITE" id="PS50914">
    <property type="entry name" value="BON"/>
    <property type="match status" value="1"/>
</dbReference>
<dbReference type="PANTHER" id="PTHR43080:SF26">
    <property type="entry name" value="REGULATORY PROTEIN"/>
    <property type="match status" value="1"/>
</dbReference>
<proteinExistence type="predicted"/>
<dbReference type="InterPro" id="IPR051257">
    <property type="entry name" value="Diverse_CBS-Domain"/>
</dbReference>